<evidence type="ECO:0000313" key="1">
    <source>
        <dbReference type="EMBL" id="MEK0083365.1"/>
    </source>
</evidence>
<reference evidence="1 2" key="1">
    <citation type="submission" date="2024-01" db="EMBL/GenBank/DDBJ databases">
        <title>Multi-omics insights into the function and evolution of sodium benzoate biodegradation pathways in Benzoatithermus flavus gen. nov., sp. nov. from hot spring.</title>
        <authorList>
            <person name="Hu C.-J."/>
            <person name="Li W.-J."/>
        </authorList>
    </citation>
    <scope>NUCLEOTIDE SEQUENCE [LARGE SCALE GENOMIC DNA]</scope>
    <source>
        <strain evidence="1 2">SYSU G07066</strain>
    </source>
</reference>
<protein>
    <submittedName>
        <fullName evidence="1">OsmC family protein</fullName>
    </submittedName>
</protein>
<dbReference type="Pfam" id="PF02566">
    <property type="entry name" value="OsmC"/>
    <property type="match status" value="1"/>
</dbReference>
<evidence type="ECO:0000313" key="2">
    <source>
        <dbReference type="Proteomes" id="UP001375743"/>
    </source>
</evidence>
<dbReference type="InterPro" id="IPR036102">
    <property type="entry name" value="OsmC/Ohrsf"/>
</dbReference>
<dbReference type="PANTHER" id="PTHR42830:SF2">
    <property type="entry name" value="OSMC_OHR FAMILY PROTEIN"/>
    <property type="match status" value="1"/>
</dbReference>
<comment type="caution">
    <text evidence="1">The sequence shown here is derived from an EMBL/GenBank/DDBJ whole genome shotgun (WGS) entry which is preliminary data.</text>
</comment>
<dbReference type="InterPro" id="IPR015946">
    <property type="entry name" value="KH_dom-like_a/b"/>
</dbReference>
<name>A0ABU8XQ64_9PROT</name>
<organism evidence="1 2">
    <name type="scientific">Benzoatithermus flavus</name>
    <dbReference type="NCBI Taxonomy" id="3108223"/>
    <lineage>
        <taxon>Bacteria</taxon>
        <taxon>Pseudomonadati</taxon>
        <taxon>Pseudomonadota</taxon>
        <taxon>Alphaproteobacteria</taxon>
        <taxon>Geminicoccales</taxon>
        <taxon>Geminicoccaceae</taxon>
        <taxon>Benzoatithermus</taxon>
    </lineage>
</organism>
<dbReference type="SUPFAM" id="SSF82784">
    <property type="entry name" value="OsmC-like"/>
    <property type="match status" value="1"/>
</dbReference>
<proteinExistence type="predicted"/>
<gene>
    <name evidence="1" type="ORF">U1T56_09375</name>
</gene>
<dbReference type="InterPro" id="IPR003718">
    <property type="entry name" value="OsmC/Ohr_fam"/>
</dbReference>
<dbReference type="Gene3D" id="3.30.300.20">
    <property type="match status" value="1"/>
</dbReference>
<sequence length="162" mass="17477">MAGRAHRYALTVTWEGNRGSGTSGYRDYGREHRIEAPGKPAIPGSSDPAFRGDPARWNPEELLVASLAACHQLWYLHLCADAGIVVTAYEDRAEGEMAEEPDGGGRFRHVTLRPRVTVAPGTDLARARALHAAAHEKCFIARSVSFPVRHEPEIVVGAGAPG</sequence>
<keyword evidence="2" id="KW-1185">Reference proteome</keyword>
<dbReference type="PANTHER" id="PTHR42830">
    <property type="entry name" value="OSMOTICALLY INDUCIBLE FAMILY PROTEIN"/>
    <property type="match status" value="1"/>
</dbReference>
<dbReference type="Proteomes" id="UP001375743">
    <property type="component" value="Unassembled WGS sequence"/>
</dbReference>
<dbReference type="EMBL" id="JBBLZC010000007">
    <property type="protein sequence ID" value="MEK0083365.1"/>
    <property type="molecule type" value="Genomic_DNA"/>
</dbReference>
<accession>A0ABU8XQ64</accession>
<dbReference type="InterPro" id="IPR052707">
    <property type="entry name" value="OsmC_Ohr_Peroxiredoxin"/>
</dbReference>
<dbReference type="RefSeq" id="WP_418159208.1">
    <property type="nucleotide sequence ID" value="NZ_JBBLZC010000007.1"/>
</dbReference>